<proteinExistence type="predicted"/>
<accession>N1PVF5</accession>
<evidence type="ECO:0000259" key="1">
    <source>
        <dbReference type="Pfam" id="PF00117"/>
    </source>
</evidence>
<evidence type="ECO:0000313" key="3">
    <source>
        <dbReference type="Proteomes" id="UP000016933"/>
    </source>
</evidence>
<dbReference type="HOGENOM" id="CLU_054974_0_2_1"/>
<dbReference type="PANTHER" id="PTHR42695">
    <property type="entry name" value="GLUTAMINE AMIDOTRANSFERASE YLR126C-RELATED"/>
    <property type="match status" value="1"/>
</dbReference>
<dbReference type="InterPro" id="IPR044992">
    <property type="entry name" value="ChyE-like"/>
</dbReference>
<reference evidence="3" key="1">
    <citation type="journal article" date="2012" name="PLoS Genet.">
        <title>The genomes of the fungal plant pathogens Cladosporium fulvum and Dothistroma septosporum reveal adaptation to different hosts and lifestyles but also signatures of common ancestry.</title>
        <authorList>
            <person name="de Wit P.J.G.M."/>
            <person name="van der Burgt A."/>
            <person name="Oekmen B."/>
            <person name="Stergiopoulos I."/>
            <person name="Abd-Elsalam K.A."/>
            <person name="Aerts A.L."/>
            <person name="Bahkali A.H."/>
            <person name="Beenen H.G."/>
            <person name="Chettri P."/>
            <person name="Cox M.P."/>
            <person name="Datema E."/>
            <person name="de Vries R.P."/>
            <person name="Dhillon B."/>
            <person name="Ganley A.R."/>
            <person name="Griffiths S.A."/>
            <person name="Guo Y."/>
            <person name="Hamelin R.C."/>
            <person name="Henrissat B."/>
            <person name="Kabir M.S."/>
            <person name="Jashni M.K."/>
            <person name="Kema G."/>
            <person name="Klaubauf S."/>
            <person name="Lapidus A."/>
            <person name="Levasseur A."/>
            <person name="Lindquist E."/>
            <person name="Mehrabi R."/>
            <person name="Ohm R.A."/>
            <person name="Owen T.J."/>
            <person name="Salamov A."/>
            <person name="Schwelm A."/>
            <person name="Schijlen E."/>
            <person name="Sun H."/>
            <person name="van den Burg H.A."/>
            <person name="van Ham R.C.H.J."/>
            <person name="Zhang S."/>
            <person name="Goodwin S.B."/>
            <person name="Grigoriev I.V."/>
            <person name="Collemare J."/>
            <person name="Bradshaw R.E."/>
        </authorList>
    </citation>
    <scope>NUCLEOTIDE SEQUENCE [LARGE SCALE GENOMIC DNA]</scope>
    <source>
        <strain evidence="3">NZE10 / CBS 128990</strain>
    </source>
</reference>
<feature type="domain" description="Glutamine amidotransferase" evidence="1">
    <location>
        <begin position="102"/>
        <end position="208"/>
    </location>
</feature>
<dbReference type="InterPro" id="IPR017926">
    <property type="entry name" value="GATASE"/>
</dbReference>
<dbReference type="EMBL" id="KB446537">
    <property type="protein sequence ID" value="EME46923.1"/>
    <property type="molecule type" value="Genomic_DNA"/>
</dbReference>
<dbReference type="OMA" id="HRDIVYG"/>
<protein>
    <recommendedName>
        <fullName evidence="1">Glutamine amidotransferase domain-containing protein</fullName>
    </recommendedName>
</protein>
<dbReference type="SUPFAM" id="SSF52317">
    <property type="entry name" value="Class I glutamine amidotransferase-like"/>
    <property type="match status" value="1"/>
</dbReference>
<dbReference type="PANTHER" id="PTHR42695:SF5">
    <property type="entry name" value="GLUTAMINE AMIDOTRANSFERASE YLR126C-RELATED"/>
    <property type="match status" value="1"/>
</dbReference>
<dbReference type="Pfam" id="PF00117">
    <property type="entry name" value="GATase"/>
    <property type="match status" value="1"/>
</dbReference>
<dbReference type="GO" id="GO:0005829">
    <property type="term" value="C:cytosol"/>
    <property type="evidence" value="ECO:0007669"/>
    <property type="project" value="TreeGrafter"/>
</dbReference>
<dbReference type="CDD" id="cd01741">
    <property type="entry name" value="GATase1_1"/>
    <property type="match status" value="1"/>
</dbReference>
<sequence>MRAPLRIAILECDEPRGETKKRYKTFGNLFRELLAQGSLRLRNDEAREPPELRITSYDVLNDMTYPTADSIDAVLLTGSRYDSFDSGTNGWIDILVAYVQTLLRETRVRVIGVCFGHQIIGRALGVMPERSFRGWEVSVTPVDLSSTGKMLFGAKPFAIHEMHRDGLPRCPTGVESIGSSPLCLVQGLYCRKRVFSLQGHPEFTGTIAEELLDLRRGTVLSDVAVEDGKRRVHERHDGVKVAAAFLKFLLEE</sequence>
<dbReference type="Proteomes" id="UP000016933">
    <property type="component" value="Unassembled WGS sequence"/>
</dbReference>
<dbReference type="AlphaFoldDB" id="N1PVF5"/>
<dbReference type="GO" id="GO:0005634">
    <property type="term" value="C:nucleus"/>
    <property type="evidence" value="ECO:0007669"/>
    <property type="project" value="TreeGrafter"/>
</dbReference>
<organism evidence="2 3">
    <name type="scientific">Dothistroma septosporum (strain NZE10 / CBS 128990)</name>
    <name type="common">Red band needle blight fungus</name>
    <name type="synonym">Mycosphaerella pini</name>
    <dbReference type="NCBI Taxonomy" id="675120"/>
    <lineage>
        <taxon>Eukaryota</taxon>
        <taxon>Fungi</taxon>
        <taxon>Dikarya</taxon>
        <taxon>Ascomycota</taxon>
        <taxon>Pezizomycotina</taxon>
        <taxon>Dothideomycetes</taxon>
        <taxon>Dothideomycetidae</taxon>
        <taxon>Mycosphaerellales</taxon>
        <taxon>Mycosphaerellaceae</taxon>
        <taxon>Dothistroma</taxon>
    </lineage>
</organism>
<dbReference type="eggNOG" id="KOG3179">
    <property type="taxonomic scope" value="Eukaryota"/>
</dbReference>
<dbReference type="InterPro" id="IPR029062">
    <property type="entry name" value="Class_I_gatase-like"/>
</dbReference>
<dbReference type="PROSITE" id="PS51273">
    <property type="entry name" value="GATASE_TYPE_1"/>
    <property type="match status" value="1"/>
</dbReference>
<keyword evidence="3" id="KW-1185">Reference proteome</keyword>
<dbReference type="OrthoDB" id="92161at2759"/>
<gene>
    <name evidence="2" type="ORF">DOTSEDRAFT_87332</name>
</gene>
<name>N1PVF5_DOTSN</name>
<reference evidence="2 3" key="2">
    <citation type="journal article" date="2012" name="PLoS Pathog.">
        <title>Diverse lifestyles and strategies of plant pathogenesis encoded in the genomes of eighteen Dothideomycetes fungi.</title>
        <authorList>
            <person name="Ohm R.A."/>
            <person name="Feau N."/>
            <person name="Henrissat B."/>
            <person name="Schoch C.L."/>
            <person name="Horwitz B.A."/>
            <person name="Barry K.W."/>
            <person name="Condon B.J."/>
            <person name="Copeland A.C."/>
            <person name="Dhillon B."/>
            <person name="Glaser F."/>
            <person name="Hesse C.N."/>
            <person name="Kosti I."/>
            <person name="LaButti K."/>
            <person name="Lindquist E.A."/>
            <person name="Lucas S."/>
            <person name="Salamov A.A."/>
            <person name="Bradshaw R.E."/>
            <person name="Ciuffetti L."/>
            <person name="Hamelin R.C."/>
            <person name="Kema G.H.J."/>
            <person name="Lawrence C."/>
            <person name="Scott J.A."/>
            <person name="Spatafora J.W."/>
            <person name="Turgeon B.G."/>
            <person name="de Wit P.J.G.M."/>
            <person name="Zhong S."/>
            <person name="Goodwin S.B."/>
            <person name="Grigoriev I.V."/>
        </authorList>
    </citation>
    <scope>NUCLEOTIDE SEQUENCE [LARGE SCALE GENOMIC DNA]</scope>
    <source>
        <strain evidence="3">NZE10 / CBS 128990</strain>
    </source>
</reference>
<dbReference type="STRING" id="675120.N1PVF5"/>
<dbReference type="Gene3D" id="3.40.50.880">
    <property type="match status" value="1"/>
</dbReference>
<evidence type="ECO:0000313" key="2">
    <source>
        <dbReference type="EMBL" id="EME46923.1"/>
    </source>
</evidence>